<protein>
    <submittedName>
        <fullName evidence="1">GL14317</fullName>
    </submittedName>
</protein>
<keyword evidence="2" id="KW-1185">Reference proteome</keyword>
<reference evidence="1 2" key="1">
    <citation type="journal article" date="2007" name="Nature">
        <title>Evolution of genes and genomes on the Drosophila phylogeny.</title>
        <authorList>
            <consortium name="Drosophila 12 Genomes Consortium"/>
            <person name="Clark A.G."/>
            <person name="Eisen M.B."/>
            <person name="Smith D.R."/>
            <person name="Bergman C.M."/>
            <person name="Oliver B."/>
            <person name="Markow T.A."/>
            <person name="Kaufman T.C."/>
            <person name="Kellis M."/>
            <person name="Gelbart W."/>
            <person name="Iyer V.N."/>
            <person name="Pollard D.A."/>
            <person name="Sackton T.B."/>
            <person name="Larracuente A.M."/>
            <person name="Singh N.D."/>
            <person name="Abad J.P."/>
            <person name="Abt D.N."/>
            <person name="Adryan B."/>
            <person name="Aguade M."/>
            <person name="Akashi H."/>
            <person name="Anderson W.W."/>
            <person name="Aquadro C.F."/>
            <person name="Ardell D.H."/>
            <person name="Arguello R."/>
            <person name="Artieri C.G."/>
            <person name="Barbash D.A."/>
            <person name="Barker D."/>
            <person name="Barsanti P."/>
            <person name="Batterham P."/>
            <person name="Batzoglou S."/>
            <person name="Begun D."/>
            <person name="Bhutkar A."/>
            <person name="Blanco E."/>
            <person name="Bosak S.A."/>
            <person name="Bradley R.K."/>
            <person name="Brand A.D."/>
            <person name="Brent M.R."/>
            <person name="Brooks A.N."/>
            <person name="Brown R.H."/>
            <person name="Butlin R.K."/>
            <person name="Caggese C."/>
            <person name="Calvi B.R."/>
            <person name="Bernardo de Carvalho A."/>
            <person name="Caspi A."/>
            <person name="Castrezana S."/>
            <person name="Celniker S.E."/>
            <person name="Chang J.L."/>
            <person name="Chapple C."/>
            <person name="Chatterji S."/>
            <person name="Chinwalla A."/>
            <person name="Civetta A."/>
            <person name="Clifton S.W."/>
            <person name="Comeron J.M."/>
            <person name="Costello J.C."/>
            <person name="Coyne J.A."/>
            <person name="Daub J."/>
            <person name="David R.G."/>
            <person name="Delcher A.L."/>
            <person name="Delehaunty K."/>
            <person name="Do C.B."/>
            <person name="Ebling H."/>
            <person name="Edwards K."/>
            <person name="Eickbush T."/>
            <person name="Evans J.D."/>
            <person name="Filipski A."/>
            <person name="Findeiss S."/>
            <person name="Freyhult E."/>
            <person name="Fulton L."/>
            <person name="Fulton R."/>
            <person name="Garcia A.C."/>
            <person name="Gardiner A."/>
            <person name="Garfield D.A."/>
            <person name="Garvin B.E."/>
            <person name="Gibson G."/>
            <person name="Gilbert D."/>
            <person name="Gnerre S."/>
            <person name="Godfrey J."/>
            <person name="Good R."/>
            <person name="Gotea V."/>
            <person name="Gravely B."/>
            <person name="Greenberg A.J."/>
            <person name="Griffiths-Jones S."/>
            <person name="Gross S."/>
            <person name="Guigo R."/>
            <person name="Gustafson E.A."/>
            <person name="Haerty W."/>
            <person name="Hahn M.W."/>
            <person name="Halligan D.L."/>
            <person name="Halpern A.L."/>
            <person name="Halter G.M."/>
            <person name="Han M.V."/>
            <person name="Heger A."/>
            <person name="Hillier L."/>
            <person name="Hinrichs A.S."/>
            <person name="Holmes I."/>
            <person name="Hoskins R.A."/>
            <person name="Hubisz M.J."/>
            <person name="Hultmark D."/>
            <person name="Huntley M.A."/>
            <person name="Jaffe D.B."/>
            <person name="Jagadeeshan S."/>
            <person name="Jeck W.R."/>
            <person name="Johnson J."/>
            <person name="Jones C.D."/>
            <person name="Jordan W.C."/>
            <person name="Karpen G.H."/>
            <person name="Kataoka E."/>
            <person name="Keightley P.D."/>
            <person name="Kheradpour P."/>
            <person name="Kirkness E.F."/>
            <person name="Koerich L.B."/>
            <person name="Kristiansen K."/>
            <person name="Kudrna D."/>
            <person name="Kulathinal R.J."/>
            <person name="Kumar S."/>
            <person name="Kwok R."/>
            <person name="Lander E."/>
            <person name="Langley C.H."/>
            <person name="Lapoint R."/>
            <person name="Lazzaro B.P."/>
            <person name="Lee S.J."/>
            <person name="Levesque L."/>
            <person name="Li R."/>
            <person name="Lin C.F."/>
            <person name="Lin M.F."/>
            <person name="Lindblad-Toh K."/>
            <person name="Llopart A."/>
            <person name="Long M."/>
            <person name="Low L."/>
            <person name="Lozovsky E."/>
            <person name="Lu J."/>
            <person name="Luo M."/>
            <person name="Machado C.A."/>
            <person name="Makalowski W."/>
            <person name="Marzo M."/>
            <person name="Matsuda M."/>
            <person name="Matzkin L."/>
            <person name="McAllister B."/>
            <person name="McBride C.S."/>
            <person name="McKernan B."/>
            <person name="McKernan K."/>
            <person name="Mendez-Lago M."/>
            <person name="Minx P."/>
            <person name="Mollenhauer M.U."/>
            <person name="Montooth K."/>
            <person name="Mount S.M."/>
            <person name="Mu X."/>
            <person name="Myers E."/>
            <person name="Negre B."/>
            <person name="Newfeld S."/>
            <person name="Nielsen R."/>
            <person name="Noor M.A."/>
            <person name="O'Grady P."/>
            <person name="Pachter L."/>
            <person name="Papaceit M."/>
            <person name="Parisi M.J."/>
            <person name="Parisi M."/>
            <person name="Parts L."/>
            <person name="Pedersen J.S."/>
            <person name="Pesole G."/>
            <person name="Phillippy A.M."/>
            <person name="Ponting C.P."/>
            <person name="Pop M."/>
            <person name="Porcelli D."/>
            <person name="Powell J.R."/>
            <person name="Prohaska S."/>
            <person name="Pruitt K."/>
            <person name="Puig M."/>
            <person name="Quesneville H."/>
            <person name="Ram K.R."/>
            <person name="Rand D."/>
            <person name="Rasmussen M.D."/>
            <person name="Reed L.K."/>
            <person name="Reenan R."/>
            <person name="Reily A."/>
            <person name="Remington K.A."/>
            <person name="Rieger T.T."/>
            <person name="Ritchie M.G."/>
            <person name="Robin C."/>
            <person name="Rogers Y.H."/>
            <person name="Rohde C."/>
            <person name="Rozas J."/>
            <person name="Rubenfield M.J."/>
            <person name="Ruiz A."/>
            <person name="Russo S."/>
            <person name="Salzberg S.L."/>
            <person name="Sanchez-Gracia A."/>
            <person name="Saranga D.J."/>
            <person name="Sato H."/>
            <person name="Schaeffer S.W."/>
            <person name="Schatz M.C."/>
            <person name="Schlenke T."/>
            <person name="Schwartz R."/>
            <person name="Segarra C."/>
            <person name="Singh R.S."/>
            <person name="Sirot L."/>
            <person name="Sirota M."/>
            <person name="Sisneros N.B."/>
            <person name="Smith C.D."/>
            <person name="Smith T.F."/>
            <person name="Spieth J."/>
            <person name="Stage D.E."/>
            <person name="Stark A."/>
            <person name="Stephan W."/>
            <person name="Strausberg R.L."/>
            <person name="Strempel S."/>
            <person name="Sturgill D."/>
            <person name="Sutton G."/>
            <person name="Sutton G.G."/>
            <person name="Tao W."/>
            <person name="Teichmann S."/>
            <person name="Tobari Y.N."/>
            <person name="Tomimura Y."/>
            <person name="Tsolas J.M."/>
            <person name="Valente V.L."/>
            <person name="Venter E."/>
            <person name="Venter J.C."/>
            <person name="Vicario S."/>
            <person name="Vieira F.G."/>
            <person name="Vilella A.J."/>
            <person name="Villasante A."/>
            <person name="Walenz B."/>
            <person name="Wang J."/>
            <person name="Wasserman M."/>
            <person name="Watts T."/>
            <person name="Wilson D."/>
            <person name="Wilson R.K."/>
            <person name="Wing R.A."/>
            <person name="Wolfner M.F."/>
            <person name="Wong A."/>
            <person name="Wong G.K."/>
            <person name="Wu C.I."/>
            <person name="Wu G."/>
            <person name="Yamamoto D."/>
            <person name="Yang H.P."/>
            <person name="Yang S.P."/>
            <person name="Yorke J.A."/>
            <person name="Yoshida K."/>
            <person name="Zdobnov E."/>
            <person name="Zhang P."/>
            <person name="Zhang Y."/>
            <person name="Zimin A.V."/>
            <person name="Baldwin J."/>
            <person name="Abdouelleil A."/>
            <person name="Abdulkadir J."/>
            <person name="Abebe A."/>
            <person name="Abera B."/>
            <person name="Abreu J."/>
            <person name="Acer S.C."/>
            <person name="Aftuck L."/>
            <person name="Alexander A."/>
            <person name="An P."/>
            <person name="Anderson E."/>
            <person name="Anderson S."/>
            <person name="Arachi H."/>
            <person name="Azer M."/>
            <person name="Bachantsang P."/>
            <person name="Barry A."/>
            <person name="Bayul T."/>
            <person name="Berlin A."/>
            <person name="Bessette D."/>
            <person name="Bloom T."/>
            <person name="Blye J."/>
            <person name="Boguslavskiy L."/>
            <person name="Bonnet C."/>
            <person name="Boukhgalter B."/>
            <person name="Bourzgui I."/>
            <person name="Brown A."/>
            <person name="Cahill P."/>
            <person name="Channer S."/>
            <person name="Cheshatsang Y."/>
            <person name="Chuda L."/>
            <person name="Citroen M."/>
            <person name="Collymore A."/>
            <person name="Cooke P."/>
            <person name="Costello M."/>
            <person name="D'Aco K."/>
            <person name="Daza R."/>
            <person name="De Haan G."/>
            <person name="DeGray S."/>
            <person name="DeMaso C."/>
            <person name="Dhargay N."/>
            <person name="Dooley K."/>
            <person name="Dooley E."/>
            <person name="Doricent M."/>
            <person name="Dorje P."/>
            <person name="Dorjee K."/>
            <person name="Dupes A."/>
            <person name="Elong R."/>
            <person name="Falk J."/>
            <person name="Farina A."/>
            <person name="Faro S."/>
            <person name="Ferguson D."/>
            <person name="Fisher S."/>
            <person name="Foley C.D."/>
            <person name="Franke A."/>
            <person name="Friedrich D."/>
            <person name="Gadbois L."/>
            <person name="Gearin G."/>
            <person name="Gearin C.R."/>
            <person name="Giannoukos G."/>
            <person name="Goode T."/>
            <person name="Graham J."/>
            <person name="Grandbois E."/>
            <person name="Grewal S."/>
            <person name="Gyaltsen K."/>
            <person name="Hafez N."/>
            <person name="Hagos B."/>
            <person name="Hall J."/>
            <person name="Henson C."/>
            <person name="Hollinger A."/>
            <person name="Honan T."/>
            <person name="Huard M.D."/>
            <person name="Hughes L."/>
            <person name="Hurhula B."/>
            <person name="Husby M.E."/>
            <person name="Kamat A."/>
            <person name="Kanga B."/>
            <person name="Kashin S."/>
            <person name="Khazanovich D."/>
            <person name="Kisner P."/>
            <person name="Lance K."/>
            <person name="Lara M."/>
            <person name="Lee W."/>
            <person name="Lennon N."/>
            <person name="Letendre F."/>
            <person name="LeVine R."/>
            <person name="Lipovsky A."/>
            <person name="Liu X."/>
            <person name="Liu J."/>
            <person name="Liu S."/>
            <person name="Lokyitsang T."/>
            <person name="Lokyitsang Y."/>
            <person name="Lubonja R."/>
            <person name="Lui A."/>
            <person name="MacDonald P."/>
            <person name="Magnisalis V."/>
            <person name="Maru K."/>
            <person name="Matthews C."/>
            <person name="McCusker W."/>
            <person name="McDonough S."/>
            <person name="Mehta T."/>
            <person name="Meldrim J."/>
            <person name="Meneus L."/>
            <person name="Mihai O."/>
            <person name="Mihalev A."/>
            <person name="Mihova T."/>
            <person name="Mittelman R."/>
            <person name="Mlenga V."/>
            <person name="Montmayeur A."/>
            <person name="Mulrain L."/>
            <person name="Navidi A."/>
            <person name="Naylor J."/>
            <person name="Negash T."/>
            <person name="Nguyen T."/>
            <person name="Nguyen N."/>
            <person name="Nicol R."/>
            <person name="Norbu C."/>
            <person name="Norbu N."/>
            <person name="Novod N."/>
            <person name="O'Neill B."/>
            <person name="Osman S."/>
            <person name="Markiewicz E."/>
            <person name="Oyono O.L."/>
            <person name="Patti C."/>
            <person name="Phunkhang P."/>
            <person name="Pierre F."/>
            <person name="Priest M."/>
            <person name="Raghuraman S."/>
            <person name="Rege F."/>
            <person name="Reyes R."/>
            <person name="Rise C."/>
            <person name="Rogov P."/>
            <person name="Ross K."/>
            <person name="Ryan E."/>
            <person name="Settipalli S."/>
            <person name="Shea T."/>
            <person name="Sherpa N."/>
            <person name="Shi L."/>
            <person name="Shih D."/>
            <person name="Sparrow T."/>
            <person name="Spaulding J."/>
            <person name="Stalker J."/>
            <person name="Stange-Thomann N."/>
            <person name="Stavropoulos S."/>
            <person name="Stone C."/>
            <person name="Strader C."/>
            <person name="Tesfaye S."/>
            <person name="Thomson T."/>
            <person name="Thoulutsang Y."/>
            <person name="Thoulutsang D."/>
            <person name="Topham K."/>
            <person name="Topping I."/>
            <person name="Tsamla T."/>
            <person name="Vassiliev H."/>
            <person name="Vo A."/>
            <person name="Wangchuk T."/>
            <person name="Wangdi T."/>
            <person name="Weiand M."/>
            <person name="Wilkinson J."/>
            <person name="Wilson A."/>
            <person name="Yadav S."/>
            <person name="Young G."/>
            <person name="Yu Q."/>
            <person name="Zembek L."/>
            <person name="Zhong D."/>
            <person name="Zimmer A."/>
            <person name="Zwirko Z."/>
            <person name="Jaffe D.B."/>
            <person name="Alvarez P."/>
            <person name="Brockman W."/>
            <person name="Butler J."/>
            <person name="Chin C."/>
            <person name="Gnerre S."/>
            <person name="Grabherr M."/>
            <person name="Kleber M."/>
            <person name="Mauceli E."/>
            <person name="MacCallum I."/>
        </authorList>
    </citation>
    <scope>NUCLEOTIDE SEQUENCE [LARGE SCALE GENOMIC DNA]</scope>
    <source>
        <strain evidence="2">MSH-3 / Tucson 14011-0111.49</strain>
    </source>
</reference>
<dbReference type="HOGENOM" id="CLU_2576359_0_0_1"/>
<proteinExistence type="predicted"/>
<dbReference type="AlphaFoldDB" id="B4GTC1"/>
<gene>
    <name evidence="1" type="primary">Dper\GL14317</name>
    <name evidence="1" type="ORF">Dper_GL14317</name>
</gene>
<evidence type="ECO:0000313" key="1">
    <source>
        <dbReference type="EMBL" id="EDW25791.1"/>
    </source>
</evidence>
<dbReference type="EMBL" id="CH479190">
    <property type="protein sequence ID" value="EDW25791.1"/>
    <property type="molecule type" value="Genomic_DNA"/>
</dbReference>
<evidence type="ECO:0000313" key="2">
    <source>
        <dbReference type="Proteomes" id="UP000008744"/>
    </source>
</evidence>
<accession>B4GTC1</accession>
<name>B4GTC1_DROPE</name>
<dbReference type="Proteomes" id="UP000008744">
    <property type="component" value="Unassembled WGS sequence"/>
</dbReference>
<organism evidence="2">
    <name type="scientific">Drosophila persimilis</name>
    <name type="common">Fruit fly</name>
    <dbReference type="NCBI Taxonomy" id="7234"/>
    <lineage>
        <taxon>Eukaryota</taxon>
        <taxon>Metazoa</taxon>
        <taxon>Ecdysozoa</taxon>
        <taxon>Arthropoda</taxon>
        <taxon>Hexapoda</taxon>
        <taxon>Insecta</taxon>
        <taxon>Pterygota</taxon>
        <taxon>Neoptera</taxon>
        <taxon>Endopterygota</taxon>
        <taxon>Diptera</taxon>
        <taxon>Brachycera</taxon>
        <taxon>Muscomorpha</taxon>
        <taxon>Ephydroidea</taxon>
        <taxon>Drosophilidae</taxon>
        <taxon>Drosophila</taxon>
        <taxon>Sophophora</taxon>
    </lineage>
</organism>
<sequence>MFGADGSYRPGGSERQPLALGHVIGRKLNLRIETSDADSDDDADDIGVRVSVSVRSSGSILEINGNLIAAKVTPNCQLICR</sequence>